<dbReference type="PANTHER" id="PTHR47955">
    <property type="entry name" value="CYTOCHROME P450 FAMILY 71 PROTEIN"/>
    <property type="match status" value="1"/>
</dbReference>
<dbReference type="Proteomes" id="UP000030687">
    <property type="component" value="Unassembled WGS sequence"/>
</dbReference>
<dbReference type="OMA" id="HETEAML"/>
<comment type="similarity">
    <text evidence="3">Belongs to the cytochrome P450 family.</text>
</comment>
<dbReference type="InParanoid" id="V4TXU8"/>
<keyword evidence="5" id="KW-0812">Transmembrane</keyword>
<keyword evidence="9" id="KW-0408">Iron</keyword>
<dbReference type="EMBL" id="KI536661">
    <property type="protein sequence ID" value="ESR56560.1"/>
    <property type="molecule type" value="Genomic_DNA"/>
</dbReference>
<comment type="subcellular location">
    <subcellularLocation>
        <location evidence="2">Membrane</location>
        <topology evidence="2">Single-pass membrane protein</topology>
    </subcellularLocation>
</comment>
<evidence type="ECO:0000256" key="8">
    <source>
        <dbReference type="ARBA" id="ARBA00023002"/>
    </source>
</evidence>
<evidence type="ECO:0008006" key="14">
    <source>
        <dbReference type="Google" id="ProtNLM"/>
    </source>
</evidence>
<sequence>MALLIVINLLLCLSIFAVFFVLQRHITSRNNTKLPPGPQGLPFVGNLHQLDVSKPPVSFWELSKKYGPLMSLRLGFVPSLVVSSAKMAKEILKTHDLQFCSGPALGTQFSAHREDEVSRMIEKISKLVVASKPVNLSEVTMSLTSTIVREDEATSERSRFHALLDETQALLVSFFVTGYFPFIGWIDKLTGMLQRPQNNFQEIDKQLQQEDVIDVLLQIRKDRGFKVDLTMDHIKVLTVDNFIN</sequence>
<comment type="cofactor">
    <cofactor evidence="1">
        <name>heme</name>
        <dbReference type="ChEBI" id="CHEBI:30413"/>
    </cofactor>
</comment>
<dbReference type="GO" id="GO:0004497">
    <property type="term" value="F:monooxygenase activity"/>
    <property type="evidence" value="ECO:0007669"/>
    <property type="project" value="UniProtKB-KW"/>
</dbReference>
<dbReference type="eggNOG" id="KOG0156">
    <property type="taxonomic scope" value="Eukaryota"/>
</dbReference>
<evidence type="ECO:0000256" key="4">
    <source>
        <dbReference type="ARBA" id="ARBA00022617"/>
    </source>
</evidence>
<dbReference type="Gene3D" id="1.10.630.10">
    <property type="entry name" value="Cytochrome P450"/>
    <property type="match status" value="1"/>
</dbReference>
<dbReference type="GO" id="GO:0005506">
    <property type="term" value="F:iron ion binding"/>
    <property type="evidence" value="ECO:0007669"/>
    <property type="project" value="InterPro"/>
</dbReference>
<dbReference type="GO" id="GO:0020037">
    <property type="term" value="F:heme binding"/>
    <property type="evidence" value="ECO:0007669"/>
    <property type="project" value="InterPro"/>
</dbReference>
<keyword evidence="10" id="KW-0503">Monooxygenase</keyword>
<evidence type="ECO:0000256" key="6">
    <source>
        <dbReference type="ARBA" id="ARBA00022723"/>
    </source>
</evidence>
<dbReference type="SUPFAM" id="SSF48264">
    <property type="entry name" value="Cytochrome P450"/>
    <property type="match status" value="1"/>
</dbReference>
<evidence type="ECO:0000313" key="13">
    <source>
        <dbReference type="Proteomes" id="UP000030687"/>
    </source>
</evidence>
<dbReference type="PANTHER" id="PTHR47955:SF22">
    <property type="entry name" value="CYTOCHROME P450 83B1-LIKE"/>
    <property type="match status" value="1"/>
</dbReference>
<evidence type="ECO:0000313" key="12">
    <source>
        <dbReference type="EMBL" id="ESR56560.1"/>
    </source>
</evidence>
<dbReference type="KEGG" id="cic:CICLE_v10023668mg"/>
<reference evidence="12 13" key="1">
    <citation type="submission" date="2013-10" db="EMBL/GenBank/DDBJ databases">
        <authorList>
            <consortium name="International Citrus Genome Consortium"/>
            <person name="Jenkins J."/>
            <person name="Schmutz J."/>
            <person name="Prochnik S."/>
            <person name="Rokhsar D."/>
            <person name="Gmitter F."/>
            <person name="Ollitrault P."/>
            <person name="Machado M."/>
            <person name="Talon M."/>
            <person name="Wincker P."/>
            <person name="Jaillon O."/>
            <person name="Morgante M."/>
        </authorList>
    </citation>
    <scope>NUCLEOTIDE SEQUENCE</scope>
    <source>
        <strain evidence="13">cv. Clemenules</strain>
    </source>
</reference>
<evidence type="ECO:0000256" key="9">
    <source>
        <dbReference type="ARBA" id="ARBA00023004"/>
    </source>
</evidence>
<keyword evidence="4" id="KW-0349">Heme</keyword>
<dbReference type="InterPro" id="IPR001128">
    <property type="entry name" value="Cyt_P450"/>
</dbReference>
<name>V4TXU8_CITCL</name>
<evidence type="ECO:0000256" key="2">
    <source>
        <dbReference type="ARBA" id="ARBA00004167"/>
    </source>
</evidence>
<feature type="non-terminal residue" evidence="12">
    <location>
        <position position="244"/>
    </location>
</feature>
<dbReference type="Gramene" id="ESR56560">
    <property type="protein sequence ID" value="ESR56560"/>
    <property type="gene ID" value="CICLE_v10023668mg"/>
</dbReference>
<keyword evidence="8" id="KW-0560">Oxidoreductase</keyword>
<keyword evidence="7" id="KW-1133">Transmembrane helix</keyword>
<dbReference type="Pfam" id="PF00067">
    <property type="entry name" value="p450"/>
    <property type="match status" value="1"/>
</dbReference>
<evidence type="ECO:0000256" key="1">
    <source>
        <dbReference type="ARBA" id="ARBA00001971"/>
    </source>
</evidence>
<evidence type="ECO:0000256" key="7">
    <source>
        <dbReference type="ARBA" id="ARBA00022989"/>
    </source>
</evidence>
<accession>V4TXU8</accession>
<dbReference type="AlphaFoldDB" id="V4TXU8"/>
<keyword evidence="13" id="KW-1185">Reference proteome</keyword>
<organism evidence="12 13">
    <name type="scientific">Citrus clementina</name>
    <name type="common">Clementine</name>
    <name type="synonym">Citrus deliciosa x Citrus sinensis</name>
    <dbReference type="NCBI Taxonomy" id="85681"/>
    <lineage>
        <taxon>Eukaryota</taxon>
        <taxon>Viridiplantae</taxon>
        <taxon>Streptophyta</taxon>
        <taxon>Embryophyta</taxon>
        <taxon>Tracheophyta</taxon>
        <taxon>Spermatophyta</taxon>
        <taxon>Magnoliopsida</taxon>
        <taxon>eudicotyledons</taxon>
        <taxon>Gunneridae</taxon>
        <taxon>Pentapetalae</taxon>
        <taxon>rosids</taxon>
        <taxon>malvids</taxon>
        <taxon>Sapindales</taxon>
        <taxon>Rutaceae</taxon>
        <taxon>Aurantioideae</taxon>
        <taxon>Citrus</taxon>
    </lineage>
</organism>
<proteinExistence type="inferred from homology"/>
<evidence type="ECO:0000256" key="11">
    <source>
        <dbReference type="ARBA" id="ARBA00023136"/>
    </source>
</evidence>
<dbReference type="GO" id="GO:0016705">
    <property type="term" value="F:oxidoreductase activity, acting on paired donors, with incorporation or reduction of molecular oxygen"/>
    <property type="evidence" value="ECO:0007669"/>
    <property type="project" value="InterPro"/>
</dbReference>
<dbReference type="InterPro" id="IPR036396">
    <property type="entry name" value="Cyt_P450_sf"/>
</dbReference>
<keyword evidence="6" id="KW-0479">Metal-binding</keyword>
<keyword evidence="11" id="KW-0472">Membrane</keyword>
<gene>
    <name evidence="12" type="ORF">CICLE_v10023668mg</name>
</gene>
<protein>
    <recommendedName>
        <fullName evidence="14">Cytochrome P450</fullName>
    </recommendedName>
</protein>
<dbReference type="GO" id="GO:0016020">
    <property type="term" value="C:membrane"/>
    <property type="evidence" value="ECO:0007669"/>
    <property type="project" value="UniProtKB-SubCell"/>
</dbReference>
<evidence type="ECO:0000256" key="5">
    <source>
        <dbReference type="ARBA" id="ARBA00022692"/>
    </source>
</evidence>
<evidence type="ECO:0000256" key="3">
    <source>
        <dbReference type="ARBA" id="ARBA00010617"/>
    </source>
</evidence>
<evidence type="ECO:0000256" key="10">
    <source>
        <dbReference type="ARBA" id="ARBA00023033"/>
    </source>
</evidence>